<gene>
    <name evidence="1" type="ordered locus">CSE_02470</name>
</gene>
<evidence type="ECO:0000313" key="2">
    <source>
        <dbReference type="Proteomes" id="UP000004793"/>
    </source>
</evidence>
<dbReference type="AlphaFoldDB" id="A0A7U6JEE5"/>
<name>A0A7U6JEE5_CALEA</name>
<keyword evidence="2" id="KW-1185">Reference proteome</keyword>
<dbReference type="Proteomes" id="UP000004793">
    <property type="component" value="Chromosome"/>
</dbReference>
<dbReference type="KEGG" id="cex:CSE_02470"/>
<reference evidence="1 2" key="1">
    <citation type="submission" date="2011-01" db="EMBL/GenBank/DDBJ databases">
        <title>Whole genome sequence of Caldisericum exile AZM16c01.</title>
        <authorList>
            <person name="Narita-Yamada S."/>
            <person name="Kawakoshi A."/>
            <person name="Nakamura S."/>
            <person name="Sasagawa M."/>
            <person name="Fukada J."/>
            <person name="Sekine M."/>
            <person name="Kato Y."/>
            <person name="Fukai R."/>
            <person name="Sasaki K."/>
            <person name="Hanamaki A."/>
            <person name="Narita H."/>
            <person name="Konno Y."/>
            <person name="Mori K."/>
            <person name="Yamazaki S."/>
            <person name="Suzuki K."/>
            <person name="Fujita N."/>
        </authorList>
    </citation>
    <scope>NUCLEOTIDE SEQUENCE [LARGE SCALE GENOMIC DNA]</scope>
    <source>
        <strain evidence="2">DSM 21853 / NBRC 104410 / AZM16c01</strain>
    </source>
</reference>
<evidence type="ECO:0000313" key="1">
    <source>
        <dbReference type="EMBL" id="BAL80373.1"/>
    </source>
</evidence>
<dbReference type="PROSITE" id="PS51257">
    <property type="entry name" value="PROKAR_LIPOPROTEIN"/>
    <property type="match status" value="1"/>
</dbReference>
<accession>A0A7U6JEE5</accession>
<proteinExistence type="predicted"/>
<organism evidence="1 2">
    <name type="scientific">Caldisericum exile (strain DSM 21853 / NBRC 104410 / AZM16c01)</name>
    <dbReference type="NCBI Taxonomy" id="511051"/>
    <lineage>
        <taxon>Bacteria</taxon>
        <taxon>Pseudomonadati</taxon>
        <taxon>Caldisericota/Cryosericota group</taxon>
        <taxon>Caldisericota</taxon>
        <taxon>Caldisericia</taxon>
        <taxon>Caldisericales</taxon>
        <taxon>Caldisericaceae</taxon>
        <taxon>Caldisericum</taxon>
    </lineage>
</organism>
<dbReference type="EMBL" id="AP012051">
    <property type="protein sequence ID" value="BAL80373.1"/>
    <property type="molecule type" value="Genomic_DNA"/>
</dbReference>
<sequence length="335" mass="37574">MGDGKMENIFRRRILSVLVFVLVVIVVFAGCSGVKTNKNPKPMQGQGNIVVPEDNGIVAVYLAPKDNGVLTNSDLKAHPEILKVSDFESLTTLTNRYIIPIWIDKDAIDLLPKGWLNEPPQKFYPIIVVGCSDVLYVMRDRLGLPIFGPYVDWGKKIVGSGFSVWMITATSEGSISSTLKGYVGDIDISKILEESNALFKECFRTLKYTNTEYGFNFYLPLTWSNYKVIEDKWTGYKTGASGGEVTETGPMILIRNPQWAEKEPTQDIPIMIFTISEWNDLENEKFHIGAAPIGPTELGRNSKYVFALPARYNYAFPKGFEIVDEIMQSNPLEAF</sequence>
<protein>
    <submittedName>
        <fullName evidence="1">Uncharacterized protein</fullName>
    </submittedName>
</protein>